<dbReference type="EMBL" id="PDLK01000002">
    <property type="protein sequence ID" value="PHH05680.1"/>
    <property type="molecule type" value="Genomic_DNA"/>
</dbReference>
<dbReference type="RefSeq" id="WP_032613751.1">
    <property type="nucleotide sequence ID" value="NZ_CP083630.1"/>
</dbReference>
<dbReference type="InterPro" id="IPR016419">
    <property type="entry name" value="Prepilin_Pept-dep_B_prd"/>
</dbReference>
<dbReference type="PANTHER" id="PTHR39583:SF3">
    <property type="entry name" value="PREPILIN PEPTIDASE-DEPENDENT PROTEIN B"/>
    <property type="match status" value="1"/>
</dbReference>
<keyword evidence="3" id="KW-0812">Transmembrane</keyword>
<comment type="subcellular location">
    <subcellularLocation>
        <location evidence="1">Membrane</location>
        <topology evidence="1">Single-pass membrane protein</topology>
    </subcellularLocation>
</comment>
<dbReference type="PIRSF" id="PIRSF004525">
    <property type="entry name" value="Pilin_peptidase-dep_B_prd"/>
    <property type="match status" value="1"/>
</dbReference>
<comment type="caution">
    <text evidence="6">The sequence shown here is derived from an EMBL/GenBank/DDBJ whole genome shotgun (WGS) entry which is preliminary data.</text>
</comment>
<dbReference type="AlphaFoldDB" id="A0A855EJT1"/>
<gene>
    <name evidence="6" type="ORF">CRX53_17855</name>
</gene>
<dbReference type="PANTHER" id="PTHR39583">
    <property type="entry name" value="TYPE II SECRETION SYSTEM PROTEIN J-RELATED"/>
    <property type="match status" value="1"/>
</dbReference>
<keyword evidence="2" id="KW-0488">Methylation</keyword>
<evidence type="ECO:0000313" key="6">
    <source>
        <dbReference type="EMBL" id="PHH05680.1"/>
    </source>
</evidence>
<accession>A0A855EJT1</accession>
<dbReference type="NCBIfam" id="TIGR02532">
    <property type="entry name" value="IV_pilin_GFxxxE"/>
    <property type="match status" value="1"/>
</dbReference>
<evidence type="ECO:0000256" key="5">
    <source>
        <dbReference type="ARBA" id="ARBA00023136"/>
    </source>
</evidence>
<organism evidence="6 7">
    <name type="scientific">Leclercia adecarboxylata</name>
    <dbReference type="NCBI Taxonomy" id="83655"/>
    <lineage>
        <taxon>Bacteria</taxon>
        <taxon>Pseudomonadati</taxon>
        <taxon>Pseudomonadota</taxon>
        <taxon>Gammaproteobacteria</taxon>
        <taxon>Enterobacterales</taxon>
        <taxon>Enterobacteriaceae</taxon>
        <taxon>Leclercia</taxon>
    </lineage>
</organism>
<sequence length="187" mass="20676">MSLKQQGFSLTEVLVAMAISSVLLMSAARFLPALQRSVVLLTKQQELEEELWLRINGIGKHLQRAGYCAGKCEGQPLTIGLRGECVIVQWDENSNGRWETLPSAAAEQTGFRLSDGALETLRGATQCGGKGWERITDPDRIRVQRFQVQRISRAGFAPELSLTLAASLDGEHQRQFEAHHTVTGFNL</sequence>
<evidence type="ECO:0000313" key="7">
    <source>
        <dbReference type="Proteomes" id="UP000222768"/>
    </source>
</evidence>
<evidence type="ECO:0000256" key="2">
    <source>
        <dbReference type="ARBA" id="ARBA00022481"/>
    </source>
</evidence>
<dbReference type="GO" id="GO:0016020">
    <property type="term" value="C:membrane"/>
    <property type="evidence" value="ECO:0007669"/>
    <property type="project" value="UniProtKB-SubCell"/>
</dbReference>
<dbReference type="Proteomes" id="UP000222768">
    <property type="component" value="Unassembled WGS sequence"/>
</dbReference>
<protein>
    <submittedName>
        <fullName evidence="6">Prepilin-type cleavage/methylation domain-containing protein</fullName>
    </submittedName>
</protein>
<dbReference type="InterPro" id="IPR051621">
    <property type="entry name" value="T2SS_protein_J"/>
</dbReference>
<keyword evidence="5" id="KW-0472">Membrane</keyword>
<name>A0A855EJT1_9ENTR</name>
<reference evidence="7" key="1">
    <citation type="submission" date="2017-09" db="EMBL/GenBank/DDBJ databases">
        <title>FDA dAtabase for Regulatory Grade micrObial Sequences (FDA-ARGOS): Supporting development and validation of Infectious Disease Dx tests.</title>
        <authorList>
            <person name="Minogue T."/>
            <person name="Wolcott M."/>
            <person name="Wasieloski L."/>
            <person name="Aguilar W."/>
            <person name="Moore D."/>
            <person name="Tallon L."/>
            <person name="Sadzewicz L."/>
            <person name="Ott S."/>
            <person name="Zhao X."/>
            <person name="Nagaraj S."/>
            <person name="Vavikolanu K."/>
            <person name="Aluvathingal J."/>
            <person name="Nadendla S."/>
            <person name="Sichtig H."/>
        </authorList>
    </citation>
    <scope>NUCLEOTIDE SEQUENCE [LARGE SCALE GENOMIC DNA]</scope>
    <source>
        <strain evidence="7">FDAARGOS_404</strain>
    </source>
</reference>
<dbReference type="NCBIfam" id="NF007848">
    <property type="entry name" value="PRK10557.1"/>
    <property type="match status" value="1"/>
</dbReference>
<dbReference type="GO" id="GO:0015628">
    <property type="term" value="P:protein secretion by the type II secretion system"/>
    <property type="evidence" value="ECO:0007669"/>
    <property type="project" value="TreeGrafter"/>
</dbReference>
<proteinExistence type="predicted"/>
<dbReference type="Pfam" id="PF07963">
    <property type="entry name" value="N_methyl"/>
    <property type="match status" value="1"/>
</dbReference>
<dbReference type="InterPro" id="IPR012902">
    <property type="entry name" value="N_methyl_site"/>
</dbReference>
<evidence type="ECO:0000256" key="1">
    <source>
        <dbReference type="ARBA" id="ARBA00004167"/>
    </source>
</evidence>
<evidence type="ECO:0000256" key="3">
    <source>
        <dbReference type="ARBA" id="ARBA00022692"/>
    </source>
</evidence>
<keyword evidence="4" id="KW-1133">Transmembrane helix</keyword>
<evidence type="ECO:0000256" key="4">
    <source>
        <dbReference type="ARBA" id="ARBA00022989"/>
    </source>
</evidence>